<feature type="compositionally biased region" description="Polar residues" evidence="1">
    <location>
        <begin position="60"/>
        <end position="71"/>
    </location>
</feature>
<keyword evidence="3" id="KW-1185">Reference proteome</keyword>
<dbReference type="GeneID" id="35604827"/>
<dbReference type="SUPFAM" id="SSF57903">
    <property type="entry name" value="FYVE/PHD zinc finger"/>
    <property type="match status" value="1"/>
</dbReference>
<reference evidence="2 3" key="1">
    <citation type="submission" date="2016-03" db="EMBL/GenBank/DDBJ databases">
        <authorList>
            <person name="Ploux O."/>
        </authorList>
    </citation>
    <scope>NUCLEOTIDE SEQUENCE [LARGE SCALE GENOMIC DNA]</scope>
    <source>
        <strain evidence="2 3">URUG2</strain>
    </source>
</reference>
<organism evidence="2 3">
    <name type="scientific">Ramularia collo-cygni</name>
    <dbReference type="NCBI Taxonomy" id="112498"/>
    <lineage>
        <taxon>Eukaryota</taxon>
        <taxon>Fungi</taxon>
        <taxon>Dikarya</taxon>
        <taxon>Ascomycota</taxon>
        <taxon>Pezizomycotina</taxon>
        <taxon>Dothideomycetes</taxon>
        <taxon>Dothideomycetidae</taxon>
        <taxon>Mycosphaerellales</taxon>
        <taxon>Mycosphaerellaceae</taxon>
        <taxon>Ramularia</taxon>
    </lineage>
</organism>
<protein>
    <submittedName>
        <fullName evidence="2">Uncharacterized protein</fullName>
    </submittedName>
</protein>
<feature type="compositionally biased region" description="Polar residues" evidence="1">
    <location>
        <begin position="207"/>
        <end position="229"/>
    </location>
</feature>
<proteinExistence type="predicted"/>
<dbReference type="EMBL" id="FJUY01000019">
    <property type="protein sequence ID" value="CZT24049.1"/>
    <property type="molecule type" value="Genomic_DNA"/>
</dbReference>
<dbReference type="Proteomes" id="UP000225277">
    <property type="component" value="Unassembled WGS sequence"/>
</dbReference>
<dbReference type="InterPro" id="IPR011011">
    <property type="entry name" value="Znf_FYVE_PHD"/>
</dbReference>
<gene>
    <name evidence="2" type="ORF">RCC_09766</name>
</gene>
<feature type="region of interest" description="Disordered" evidence="1">
    <location>
        <begin position="52"/>
        <end position="112"/>
    </location>
</feature>
<dbReference type="RefSeq" id="XP_023630773.1">
    <property type="nucleotide sequence ID" value="XM_023775005.1"/>
</dbReference>
<evidence type="ECO:0000313" key="2">
    <source>
        <dbReference type="EMBL" id="CZT24049.1"/>
    </source>
</evidence>
<dbReference type="OrthoDB" id="5370011at2759"/>
<name>A0A2D3VKQ4_9PEZI</name>
<accession>A0A2D3VKQ4</accession>
<evidence type="ECO:0000256" key="1">
    <source>
        <dbReference type="SAM" id="MobiDB-lite"/>
    </source>
</evidence>
<evidence type="ECO:0000313" key="3">
    <source>
        <dbReference type="Proteomes" id="UP000225277"/>
    </source>
</evidence>
<dbReference type="AlphaFoldDB" id="A0A2D3VKQ4"/>
<sequence length="385" mass="43687">MERVERRGSIARAFSRIRLAMKRRRPTDTRTICSDKPIEAITQVHVLPVSPQNADIPFRPSTTQPNATSPPTLLPDPFSKTLRQSRFDEQLEVDTDDYTDEDEPFPPVSSFRPGISDSKASALFRRYGLSYSEHISQAGPPRKLRRIERPILMKVHWTCHSCKTQFGIERTCVKCGHPKCAQCLTHPRRRVGGVLENGRYLIEETELPQQDPISSGDESIERSANNSPVRSALPSPLVERVPSIDGNGEIGESTLHSPLYTRPNAAIPIFERDDRSNRFMLHPRQSKAHTCSQVTNRLCMISNGENPVMRAVQRVYRKPRQRVRYTCEHCGTLLVEGDRCSECDHNRFLRSPPRRMPTQYDADILQIVTNRLAAHDGGFQQGLTA</sequence>
<feature type="compositionally biased region" description="Acidic residues" evidence="1">
    <location>
        <begin position="90"/>
        <end position="104"/>
    </location>
</feature>
<feature type="region of interest" description="Disordered" evidence="1">
    <location>
        <begin position="205"/>
        <end position="257"/>
    </location>
</feature>